<evidence type="ECO:0000256" key="4">
    <source>
        <dbReference type="ARBA" id="ARBA00023172"/>
    </source>
</evidence>
<keyword evidence="6" id="KW-1133">Transmembrane helix</keyword>
<dbReference type="EMBL" id="JBHRTI010000003">
    <property type="protein sequence ID" value="MFC3146736.1"/>
    <property type="molecule type" value="Genomic_DNA"/>
</dbReference>
<organism evidence="7 8">
    <name type="scientific">Piscinibacterium candidicorallinum</name>
    <dbReference type="NCBI Taxonomy" id="1793872"/>
    <lineage>
        <taxon>Bacteria</taxon>
        <taxon>Pseudomonadati</taxon>
        <taxon>Pseudomonadota</taxon>
        <taxon>Betaproteobacteria</taxon>
        <taxon>Burkholderiales</taxon>
        <taxon>Piscinibacterium</taxon>
    </lineage>
</organism>
<evidence type="ECO:0000256" key="6">
    <source>
        <dbReference type="SAM" id="Phobius"/>
    </source>
</evidence>
<reference evidence="8" key="1">
    <citation type="journal article" date="2019" name="Int. J. Syst. Evol. Microbiol.">
        <title>The Global Catalogue of Microorganisms (GCM) 10K type strain sequencing project: providing services to taxonomists for standard genome sequencing and annotation.</title>
        <authorList>
            <consortium name="The Broad Institute Genomics Platform"/>
            <consortium name="The Broad Institute Genome Sequencing Center for Infectious Disease"/>
            <person name="Wu L."/>
            <person name="Ma J."/>
        </authorList>
    </citation>
    <scope>NUCLEOTIDE SEQUENCE [LARGE SCALE GENOMIC DNA]</scope>
    <source>
        <strain evidence="8">KCTC 52168</strain>
    </source>
</reference>
<keyword evidence="4" id="KW-0233">DNA recombination</keyword>
<name>A0ABV7H2D5_9BURK</name>
<feature type="coiled-coil region" evidence="5">
    <location>
        <begin position="116"/>
        <end position="143"/>
    </location>
</feature>
<gene>
    <name evidence="7" type="primary">rmuC</name>
    <name evidence="7" type="ORF">ACFOEN_03665</name>
</gene>
<keyword evidence="8" id="KW-1185">Reference proteome</keyword>
<evidence type="ECO:0000256" key="2">
    <source>
        <dbReference type="ARBA" id="ARBA00009840"/>
    </source>
</evidence>
<dbReference type="PANTHER" id="PTHR30563:SF0">
    <property type="entry name" value="DNA RECOMBINATION PROTEIN RMUC"/>
    <property type="match status" value="1"/>
</dbReference>
<feature type="coiled-coil region" evidence="5">
    <location>
        <begin position="380"/>
        <end position="414"/>
    </location>
</feature>
<sequence length="429" mass="47155">MTESMFWVALATAIVAVVVMVIMLLRVSTRLEVLSRLSEDAQRDLSAQLAQAVSSQGQGLQTHLTTQLGVFQQGVVQTVQGAASQQGQGVATLTASLQEQLKQLAEGNEKRLAEVRATLDARLRELSAENEKKLEQMRATVDEKLQATLEQRLSESFKLVSDRLEAVHRGLGEMQQLAVGVGDLKRVLTNVKTRGTWGEMQLAMLLEQMLTPDQFTAQQETVAGTGEKVDFAIKFPGREDHPVWLPIDAKFPKEQYERLVDAAERADSDGVKAAGTELERAVREEAKRIAKYLSPPATTEFAVMYLPTEGLYAEVVRRPGLADDLQRNLRVTIAGPTTLAALLSSLQMGFRTLALEKRASEVWEVLGAVKGEFAKFGDVLAKTKKKLQEAQSTIEDAETRTRQMARKLKGVEALPGEAAQKMLGLEDAE</sequence>
<proteinExistence type="inferred from homology"/>
<keyword evidence="3 5" id="KW-0175">Coiled coil</keyword>
<keyword evidence="6" id="KW-0472">Membrane</keyword>
<keyword evidence="6" id="KW-0812">Transmembrane</keyword>
<dbReference type="Gene3D" id="1.20.120.20">
    <property type="entry name" value="Apolipoprotein"/>
    <property type="match status" value="1"/>
</dbReference>
<evidence type="ECO:0000313" key="7">
    <source>
        <dbReference type="EMBL" id="MFC3146736.1"/>
    </source>
</evidence>
<comment type="caution">
    <text evidence="7">The sequence shown here is derived from an EMBL/GenBank/DDBJ whole genome shotgun (WGS) entry which is preliminary data.</text>
</comment>
<evidence type="ECO:0000313" key="8">
    <source>
        <dbReference type="Proteomes" id="UP001595556"/>
    </source>
</evidence>
<dbReference type="PANTHER" id="PTHR30563">
    <property type="entry name" value="DNA RECOMBINATION PROTEIN RMUC"/>
    <property type="match status" value="1"/>
</dbReference>
<dbReference type="Pfam" id="PF02646">
    <property type="entry name" value="RmuC"/>
    <property type="match status" value="1"/>
</dbReference>
<dbReference type="RefSeq" id="WP_377301190.1">
    <property type="nucleotide sequence ID" value="NZ_CP180191.1"/>
</dbReference>
<comment type="function">
    <text evidence="1">Involved in DNA recombination.</text>
</comment>
<accession>A0ABV7H2D5</accession>
<evidence type="ECO:0000256" key="1">
    <source>
        <dbReference type="ARBA" id="ARBA00003416"/>
    </source>
</evidence>
<dbReference type="Proteomes" id="UP001595556">
    <property type="component" value="Unassembled WGS sequence"/>
</dbReference>
<evidence type="ECO:0000256" key="5">
    <source>
        <dbReference type="SAM" id="Coils"/>
    </source>
</evidence>
<dbReference type="InterPro" id="IPR003798">
    <property type="entry name" value="DNA_recombination_RmuC"/>
</dbReference>
<feature type="transmembrane region" description="Helical" evidence="6">
    <location>
        <begin position="6"/>
        <end position="27"/>
    </location>
</feature>
<evidence type="ECO:0000256" key="3">
    <source>
        <dbReference type="ARBA" id="ARBA00023054"/>
    </source>
</evidence>
<protein>
    <submittedName>
        <fullName evidence="7">DNA recombination protein RmuC</fullName>
    </submittedName>
</protein>
<comment type="similarity">
    <text evidence="2">Belongs to the RmuC family.</text>
</comment>